<feature type="region of interest" description="Disordered" evidence="1">
    <location>
        <begin position="1"/>
        <end position="90"/>
    </location>
</feature>
<organism evidence="2 3">
    <name type="scientific">Cercophora scortea</name>
    <dbReference type="NCBI Taxonomy" id="314031"/>
    <lineage>
        <taxon>Eukaryota</taxon>
        <taxon>Fungi</taxon>
        <taxon>Dikarya</taxon>
        <taxon>Ascomycota</taxon>
        <taxon>Pezizomycotina</taxon>
        <taxon>Sordariomycetes</taxon>
        <taxon>Sordariomycetidae</taxon>
        <taxon>Sordariales</taxon>
        <taxon>Lasiosphaeriaceae</taxon>
        <taxon>Cercophora</taxon>
    </lineage>
</organism>
<reference evidence="2" key="2">
    <citation type="submission" date="2023-06" db="EMBL/GenBank/DDBJ databases">
        <authorList>
            <consortium name="Lawrence Berkeley National Laboratory"/>
            <person name="Haridas S."/>
            <person name="Hensen N."/>
            <person name="Bonometti L."/>
            <person name="Westerberg I."/>
            <person name="Brannstrom I.O."/>
            <person name="Guillou S."/>
            <person name="Cros-Aarteil S."/>
            <person name="Calhoun S."/>
            <person name="Kuo A."/>
            <person name="Mondo S."/>
            <person name="Pangilinan J."/>
            <person name="Riley R."/>
            <person name="Labutti K."/>
            <person name="Andreopoulos B."/>
            <person name="Lipzen A."/>
            <person name="Chen C."/>
            <person name="Yanf M."/>
            <person name="Daum C."/>
            <person name="Ng V."/>
            <person name="Clum A."/>
            <person name="Steindorff A."/>
            <person name="Ohm R."/>
            <person name="Martin F."/>
            <person name="Silar P."/>
            <person name="Natvig D."/>
            <person name="Lalanne C."/>
            <person name="Gautier V."/>
            <person name="Ament-Velasquez S.L."/>
            <person name="Kruys A."/>
            <person name="Hutchinson M.I."/>
            <person name="Powell A.J."/>
            <person name="Barry K."/>
            <person name="Miller A.N."/>
            <person name="Grigoriev I.V."/>
            <person name="Debuchy R."/>
            <person name="Gladieux P."/>
            <person name="Thoren M.H."/>
            <person name="Johannesson H."/>
        </authorList>
    </citation>
    <scope>NUCLEOTIDE SEQUENCE</scope>
    <source>
        <strain evidence="2">SMH4131-1</strain>
    </source>
</reference>
<evidence type="ECO:0000256" key="1">
    <source>
        <dbReference type="SAM" id="MobiDB-lite"/>
    </source>
</evidence>
<protein>
    <submittedName>
        <fullName evidence="2">Uncharacterized protein</fullName>
    </submittedName>
</protein>
<comment type="caution">
    <text evidence="2">The sequence shown here is derived from an EMBL/GenBank/DDBJ whole genome shotgun (WGS) entry which is preliminary data.</text>
</comment>
<dbReference type="EMBL" id="JAUEPO010000006">
    <property type="protein sequence ID" value="KAK3320180.1"/>
    <property type="molecule type" value="Genomic_DNA"/>
</dbReference>
<reference evidence="2" key="1">
    <citation type="journal article" date="2023" name="Mol. Phylogenet. Evol.">
        <title>Genome-scale phylogeny and comparative genomics of the fungal order Sordariales.</title>
        <authorList>
            <person name="Hensen N."/>
            <person name="Bonometti L."/>
            <person name="Westerberg I."/>
            <person name="Brannstrom I.O."/>
            <person name="Guillou S."/>
            <person name="Cros-Aarteil S."/>
            <person name="Calhoun S."/>
            <person name="Haridas S."/>
            <person name="Kuo A."/>
            <person name="Mondo S."/>
            <person name="Pangilinan J."/>
            <person name="Riley R."/>
            <person name="LaButti K."/>
            <person name="Andreopoulos B."/>
            <person name="Lipzen A."/>
            <person name="Chen C."/>
            <person name="Yan M."/>
            <person name="Daum C."/>
            <person name="Ng V."/>
            <person name="Clum A."/>
            <person name="Steindorff A."/>
            <person name="Ohm R.A."/>
            <person name="Martin F."/>
            <person name="Silar P."/>
            <person name="Natvig D.O."/>
            <person name="Lalanne C."/>
            <person name="Gautier V."/>
            <person name="Ament-Velasquez S.L."/>
            <person name="Kruys A."/>
            <person name="Hutchinson M.I."/>
            <person name="Powell A.J."/>
            <person name="Barry K."/>
            <person name="Miller A.N."/>
            <person name="Grigoriev I.V."/>
            <person name="Debuchy R."/>
            <person name="Gladieux P."/>
            <person name="Hiltunen Thoren M."/>
            <person name="Johannesson H."/>
        </authorList>
    </citation>
    <scope>NUCLEOTIDE SEQUENCE</scope>
    <source>
        <strain evidence="2">SMH4131-1</strain>
    </source>
</reference>
<sequence length="633" mass="70725">MAAPGGAMFLDEDHAEPLTIDTRTIRTERAQSIDEDEGKATVELASIMTTASNPVSPGPSSPPLDQVRMQDFIPPTRPSSTPFPQPEPRNTDLRFLSCPTDAMMDLDDPDLSEVLVAPPPSSEGESEGEVDIGAEVETEGGVEVECDLDGENGEESDSVVEAEGESKGMNLNDLPAEIHECILDHLFGFRVSPTSKSSIRRWGTALRHSRRRELSELSLVSTAWKVLIQERLYRHIKLKATVESLRDSFAYFSEHPHLRPYIKHIDIWFPVFQPKYGPLALSATSTLPTVTADGLTNATYVLPMDNCSLEEAFYFVAECFPEVCVMTLEGGERRKAPKVRHWVRDTDRQLRVMPKIDTIRTLICKGQWNLIRGEDDYETIISALPNLQEWHGSYSKPKSKSYLTMADILSKPMRLTTLNLCIEGDYRRELSFPTYFLKASSKVHFCSKLAQAAASPSLEHLSYTGRVCKQFFVDLMARQKDPRLARLKSVDLTVKNCCRQVTHWNESGSGITDMNFINAFEALVLAGIRALGKLKTVEYLRIRYVDLDSPVPPLNPYFVLRNGWCSGVWSDAIVAELNRVRPTARFEDLAESFGEVGYNKDGRMTISPDFPKSKALSLKLSNYALLSGGVATS</sequence>
<accession>A0AAE0M5W7</accession>
<evidence type="ECO:0000313" key="3">
    <source>
        <dbReference type="Proteomes" id="UP001286456"/>
    </source>
</evidence>
<gene>
    <name evidence="2" type="ORF">B0T19DRAFT_283363</name>
</gene>
<evidence type="ECO:0000313" key="2">
    <source>
        <dbReference type="EMBL" id="KAK3320180.1"/>
    </source>
</evidence>
<proteinExistence type="predicted"/>
<feature type="compositionally biased region" description="Pro residues" evidence="1">
    <location>
        <begin position="75"/>
        <end position="87"/>
    </location>
</feature>
<keyword evidence="3" id="KW-1185">Reference proteome</keyword>
<dbReference type="Proteomes" id="UP001286456">
    <property type="component" value="Unassembled WGS sequence"/>
</dbReference>
<name>A0AAE0M5W7_9PEZI</name>
<dbReference type="AlphaFoldDB" id="A0AAE0M5W7"/>
<feature type="compositionally biased region" description="Basic and acidic residues" evidence="1">
    <location>
        <begin position="23"/>
        <end position="32"/>
    </location>
</feature>